<gene>
    <name evidence="6" type="ORF">SCUD_LOCUS7946</name>
</gene>
<dbReference type="InterPro" id="IPR036322">
    <property type="entry name" value="WD40_repeat_dom_sf"/>
</dbReference>
<dbReference type="SUPFAM" id="SSF50978">
    <property type="entry name" value="WD40 repeat-like"/>
    <property type="match status" value="1"/>
</dbReference>
<dbReference type="PROSITE" id="PS00678">
    <property type="entry name" value="WD_REPEATS_1"/>
    <property type="match status" value="1"/>
</dbReference>
<feature type="repeat" description="WD" evidence="5">
    <location>
        <begin position="56"/>
        <end position="89"/>
    </location>
</feature>
<dbReference type="CDD" id="cd00200">
    <property type="entry name" value="WD40"/>
    <property type="match status" value="1"/>
</dbReference>
<dbReference type="HAMAP" id="MF_03037">
    <property type="entry name" value="ciao1"/>
    <property type="match status" value="1"/>
</dbReference>
<dbReference type="EMBL" id="UZAK01032539">
    <property type="protein sequence ID" value="VDP28555.1"/>
    <property type="molecule type" value="Genomic_DNA"/>
</dbReference>
<dbReference type="InterPro" id="IPR001680">
    <property type="entry name" value="WD40_rpt"/>
</dbReference>
<evidence type="ECO:0000256" key="2">
    <source>
        <dbReference type="ARBA" id="ARBA00022737"/>
    </source>
</evidence>
<dbReference type="InterPro" id="IPR028608">
    <property type="entry name" value="CIAO1/Cia1"/>
</dbReference>
<reference evidence="8" key="1">
    <citation type="submission" date="2016-06" db="UniProtKB">
        <authorList>
            <consortium name="WormBaseParasite"/>
        </authorList>
    </citation>
    <scope>IDENTIFICATION</scope>
</reference>
<keyword evidence="7" id="KW-1185">Reference proteome</keyword>
<dbReference type="STRING" id="6186.A0A183JYY9"/>
<dbReference type="Proteomes" id="UP000279833">
    <property type="component" value="Unassembled WGS sequence"/>
</dbReference>
<comment type="function">
    <text evidence="3">Key component of the cytosolic iron-sulfur protein assembly (CIA) complex, a multiprotein complex that mediates the incorporation of iron-sulfur cluster into extramitochondrial Fe/S proteins. As a CIA complex component, interacts specifically with CIAO2A or CIAO2B and MMS19 to assist different branches of iron-sulfur protein assembly, depending of its interactors. The complex CIAO1:CIAO2B:MMS19 binds to and facilitates the assembly of most cytosolic-nuclear Fe/S proteins. CIAO1:CIAO2A specifically matures ACO1 and stabilizes IREB2. Seems to specifically modulate the transactivation activity of WT1. As part of the mitotic spindle-associated MMXD complex it may play a role in chromosome segregation.</text>
</comment>
<protein>
    <recommendedName>
        <fullName evidence="4">Probable cytosolic iron-sulfur protein assembly protein CIAO1 homolog</fullName>
    </recommendedName>
</protein>
<evidence type="ECO:0000256" key="3">
    <source>
        <dbReference type="ARBA" id="ARBA00060126"/>
    </source>
</evidence>
<dbReference type="GO" id="GO:0016226">
    <property type="term" value="P:iron-sulfur cluster assembly"/>
    <property type="evidence" value="ECO:0007669"/>
    <property type="project" value="UniProtKB-UniRule"/>
</dbReference>
<dbReference type="Gene3D" id="2.130.10.10">
    <property type="entry name" value="YVTN repeat-like/Quinoprotein amine dehydrogenase"/>
    <property type="match status" value="1"/>
</dbReference>
<feature type="repeat" description="WD" evidence="5">
    <location>
        <begin position="123"/>
        <end position="164"/>
    </location>
</feature>
<dbReference type="SMART" id="SM00320">
    <property type="entry name" value="WD40"/>
    <property type="match status" value="7"/>
</dbReference>
<dbReference type="FunFam" id="2.130.10.10:FF:000136">
    <property type="entry name" value="Probable cytosolic iron-sulfur protein assembly protein CIAO1"/>
    <property type="match status" value="1"/>
</dbReference>
<feature type="repeat" description="WD" evidence="5">
    <location>
        <begin position="212"/>
        <end position="243"/>
    </location>
</feature>
<dbReference type="GO" id="GO:0097361">
    <property type="term" value="C:cytosolic [4Fe-4S] assembly targeting complex"/>
    <property type="evidence" value="ECO:0007669"/>
    <property type="project" value="InterPro"/>
</dbReference>
<reference evidence="6 7" key="2">
    <citation type="submission" date="2018-11" db="EMBL/GenBank/DDBJ databases">
        <authorList>
            <consortium name="Pathogen Informatics"/>
        </authorList>
    </citation>
    <scope>NUCLEOTIDE SEQUENCE [LARGE SCALE GENOMIC DNA]</scope>
    <source>
        <strain evidence="6">Dakar</strain>
        <strain evidence="7">Dakar, Senegal</strain>
    </source>
</reference>
<evidence type="ECO:0000313" key="6">
    <source>
        <dbReference type="EMBL" id="VDP28555.1"/>
    </source>
</evidence>
<evidence type="ECO:0000256" key="5">
    <source>
        <dbReference type="PROSITE-ProRule" id="PRU00221"/>
    </source>
</evidence>
<dbReference type="PANTHER" id="PTHR19920:SF0">
    <property type="entry name" value="CYTOSOLIC IRON-SULFUR PROTEIN ASSEMBLY PROTEIN CIAO1-RELATED"/>
    <property type="match status" value="1"/>
</dbReference>
<dbReference type="PROSITE" id="PS50294">
    <property type="entry name" value="WD_REPEATS_REGION"/>
    <property type="match status" value="4"/>
</dbReference>
<proteinExistence type="inferred from homology"/>
<evidence type="ECO:0000256" key="1">
    <source>
        <dbReference type="ARBA" id="ARBA00022574"/>
    </source>
</evidence>
<comment type="similarity">
    <text evidence="4">Belongs to the WD repeat CIA1 family.</text>
</comment>
<dbReference type="Pfam" id="PF00400">
    <property type="entry name" value="WD40"/>
    <property type="match status" value="7"/>
</dbReference>
<keyword evidence="1 5" id="KW-0853">WD repeat</keyword>
<dbReference type="InterPro" id="IPR015943">
    <property type="entry name" value="WD40/YVTN_repeat-like_dom_sf"/>
</dbReference>
<name>A0A183JYY9_9TREM</name>
<keyword evidence="2" id="KW-0677">Repeat</keyword>
<evidence type="ECO:0000313" key="8">
    <source>
        <dbReference type="WBParaSite" id="SCUD_0000794601-mRNA-1"/>
    </source>
</evidence>
<dbReference type="AlphaFoldDB" id="A0A183JYY9"/>
<accession>A0A183JYY9</accession>
<organism evidence="8">
    <name type="scientific">Schistosoma curassoni</name>
    <dbReference type="NCBI Taxonomy" id="6186"/>
    <lineage>
        <taxon>Eukaryota</taxon>
        <taxon>Metazoa</taxon>
        <taxon>Spiralia</taxon>
        <taxon>Lophotrochozoa</taxon>
        <taxon>Platyhelminthes</taxon>
        <taxon>Trematoda</taxon>
        <taxon>Digenea</taxon>
        <taxon>Strigeidida</taxon>
        <taxon>Schistosomatoidea</taxon>
        <taxon>Schistosomatidae</taxon>
        <taxon>Schistosoma</taxon>
    </lineage>
</organism>
<dbReference type="WBParaSite" id="SCUD_0000794601-mRNA-1">
    <property type="protein sequence ID" value="SCUD_0000794601-mRNA-1"/>
    <property type="gene ID" value="SCUD_0000794601"/>
</dbReference>
<sequence>MICVRELQKIRGSNRRLWTLSWNHKGSVLVSGGEDRIIKSWAKCDDESWVISFSLPEAHKRSIRCITWSPCGNYIASASFDGTVAIWKVFKEASGHEMEALVTLEVYQFHTNANYFLLFFSWILGHTSEVKCVAWCPSGHLIATCGRDKSVWLWEFDDEEDVQCVSVLQPHSQDVKSVAWHPDGEVLVSTSYDNKINVYKEELDDWAVFVQLTGHDSTVWKAEFSPSGDILASCSDDRCIKLWGWEGACSKSTSWVCIATLTGYHIRTIFDLSWSSDGQLLASCGSDNRLCIYKMPSSGLIHIGGKPCLEEPPILWGYVPNAHSEDVNCVRWQPKGFNSKSHSKDTSDCQLILTTASDDGYIKFWSIKCDE</sequence>
<feature type="repeat" description="WD" evidence="5">
    <location>
        <begin position="168"/>
        <end position="200"/>
    </location>
</feature>
<evidence type="ECO:0000256" key="4">
    <source>
        <dbReference type="HAMAP-Rule" id="MF_03037"/>
    </source>
</evidence>
<dbReference type="PROSITE" id="PS50082">
    <property type="entry name" value="WD_REPEATS_2"/>
    <property type="match status" value="5"/>
</dbReference>
<dbReference type="InterPro" id="IPR019775">
    <property type="entry name" value="WD40_repeat_CS"/>
</dbReference>
<dbReference type="PANTHER" id="PTHR19920">
    <property type="entry name" value="WD40 PROTEIN CIAO1"/>
    <property type="match status" value="1"/>
</dbReference>
<feature type="repeat" description="WD" evidence="5">
    <location>
        <begin position="10"/>
        <end position="41"/>
    </location>
</feature>
<comment type="function">
    <text evidence="4">Essential component of the cytosolic iron-sulfur (Fe/S) protein assembly machinery. Required for the maturation of extramitochondrial Fe/S proteins.</text>
</comment>
<evidence type="ECO:0000313" key="7">
    <source>
        <dbReference type="Proteomes" id="UP000279833"/>
    </source>
</evidence>